<name>A0ABU2NNW8_9ACTN</name>
<evidence type="ECO:0000256" key="1">
    <source>
        <dbReference type="ARBA" id="ARBA00022741"/>
    </source>
</evidence>
<dbReference type="InterPro" id="IPR016032">
    <property type="entry name" value="Sig_transdc_resp-reg_C-effctor"/>
</dbReference>
<dbReference type="PANTHER" id="PTHR16305:SF35">
    <property type="entry name" value="TRANSCRIPTIONAL ACTIVATOR DOMAIN"/>
    <property type="match status" value="1"/>
</dbReference>
<feature type="domain" description="HTH luxR-type" evidence="4">
    <location>
        <begin position="947"/>
        <end position="1012"/>
    </location>
</feature>
<feature type="region of interest" description="Disordered" evidence="3">
    <location>
        <begin position="931"/>
        <end position="953"/>
    </location>
</feature>
<dbReference type="Gene3D" id="1.25.40.10">
    <property type="entry name" value="Tetratricopeptide repeat domain"/>
    <property type="match status" value="1"/>
</dbReference>
<dbReference type="InterPro" id="IPR011990">
    <property type="entry name" value="TPR-like_helical_dom_sf"/>
</dbReference>
<dbReference type="SUPFAM" id="SSF52540">
    <property type="entry name" value="P-loop containing nucleoside triphosphate hydrolases"/>
    <property type="match status" value="1"/>
</dbReference>
<dbReference type="Gene3D" id="1.10.10.10">
    <property type="entry name" value="Winged helix-like DNA-binding domain superfamily/Winged helix DNA-binding domain"/>
    <property type="match status" value="1"/>
</dbReference>
<keyword evidence="1" id="KW-0547">Nucleotide-binding</keyword>
<dbReference type="Proteomes" id="UP001183414">
    <property type="component" value="Unassembled WGS sequence"/>
</dbReference>
<dbReference type="InterPro" id="IPR000792">
    <property type="entry name" value="Tscrpt_reg_LuxR_C"/>
</dbReference>
<dbReference type="Pfam" id="PF13191">
    <property type="entry name" value="AAA_16"/>
    <property type="match status" value="1"/>
</dbReference>
<dbReference type="PRINTS" id="PR00038">
    <property type="entry name" value="HTHLUXR"/>
</dbReference>
<comment type="caution">
    <text evidence="5">The sequence shown here is derived from an EMBL/GenBank/DDBJ whole genome shotgun (WGS) entry which is preliminary data.</text>
</comment>
<evidence type="ECO:0000313" key="6">
    <source>
        <dbReference type="Proteomes" id="UP001183414"/>
    </source>
</evidence>
<dbReference type="InterPro" id="IPR041664">
    <property type="entry name" value="AAA_16"/>
</dbReference>
<dbReference type="CDD" id="cd06170">
    <property type="entry name" value="LuxR_C_like"/>
    <property type="match status" value="1"/>
</dbReference>
<dbReference type="PANTHER" id="PTHR16305">
    <property type="entry name" value="TESTICULAR SOLUBLE ADENYLYL CYCLASE"/>
    <property type="match status" value="1"/>
</dbReference>
<feature type="compositionally biased region" description="Basic and acidic residues" evidence="3">
    <location>
        <begin position="931"/>
        <end position="940"/>
    </location>
</feature>
<evidence type="ECO:0000256" key="2">
    <source>
        <dbReference type="ARBA" id="ARBA00022840"/>
    </source>
</evidence>
<dbReference type="SMART" id="SM00421">
    <property type="entry name" value="HTH_LUXR"/>
    <property type="match status" value="1"/>
</dbReference>
<evidence type="ECO:0000259" key="4">
    <source>
        <dbReference type="PROSITE" id="PS50043"/>
    </source>
</evidence>
<proteinExistence type="predicted"/>
<organism evidence="5 6">
    <name type="scientific">Streptomyces hazeniae</name>
    <dbReference type="NCBI Taxonomy" id="3075538"/>
    <lineage>
        <taxon>Bacteria</taxon>
        <taxon>Bacillati</taxon>
        <taxon>Actinomycetota</taxon>
        <taxon>Actinomycetes</taxon>
        <taxon>Kitasatosporales</taxon>
        <taxon>Streptomycetaceae</taxon>
        <taxon>Streptomyces</taxon>
    </lineage>
</organism>
<dbReference type="Pfam" id="PF00196">
    <property type="entry name" value="GerE"/>
    <property type="match status" value="1"/>
</dbReference>
<protein>
    <submittedName>
        <fullName evidence="5">AAA family ATPase</fullName>
    </submittedName>
</protein>
<reference evidence="6" key="1">
    <citation type="submission" date="2023-07" db="EMBL/GenBank/DDBJ databases">
        <title>30 novel species of actinomycetes from the DSMZ collection.</title>
        <authorList>
            <person name="Nouioui I."/>
        </authorList>
    </citation>
    <scope>NUCLEOTIDE SEQUENCE [LARGE SCALE GENOMIC DNA]</scope>
    <source>
        <strain evidence="6">DSM 42041</strain>
    </source>
</reference>
<keyword evidence="6" id="KW-1185">Reference proteome</keyword>
<dbReference type="EMBL" id="JAVREQ010000005">
    <property type="protein sequence ID" value="MDT0378676.1"/>
    <property type="molecule type" value="Genomic_DNA"/>
</dbReference>
<dbReference type="InterPro" id="IPR027417">
    <property type="entry name" value="P-loop_NTPase"/>
</dbReference>
<dbReference type="InterPro" id="IPR036388">
    <property type="entry name" value="WH-like_DNA-bd_sf"/>
</dbReference>
<sequence>MLNDIAGSPVFVGRSQELAALLDALARAASGEPQALLVGGEAGVGKTRLLDEYLTRARAAGAVTAVGGCLELGADGLPFAPFATALRALHRTLGADALSVAAGGREAELARLLPDLAPAHPGAAAEGRALREAWDEEDGRARLFELTAQLLERLTAERTVVLALEDLHWADRSTRELLGYLYRSLQAPSRLVLLATYRADDIHRRHPLRPFLAETDRLRTVRRIDLPRLNRDEVRAQIAGIQGVAEPPRDLVASVYARTDGNPYFVEELTHHGATCSLSDTLRDLLLVRVEALPEEAQQVVQVAAQGGSAVEHALLAAVRGLPADELRGALRAVVGANVLIPTDDGDGYRFRHALLREAVSEDLLPGEGAGLSRQYARALEADPSLVRAEVRATRLAHYWYRGRDAAKALPAVLAASVEARARHAFAEQHQLLERAVELWEDVPEDVRAALRPVDHAEVYPPCAGDPGEGSLRFMDLLAETVVAARVGGELERALAVAKRALALLDEGRDPLRAAWFWVQRARLAEGLARGDGWDEISRAQELVRGLPPSAVHAEVLASAAGWGMKHDPGPDTLSTALQAVGLARVVGARHIEQNARITLGVLMVQGGDVGAGLAEIGIAQERAAGMGEFGLVIRAGTNLAAELEYVGRSEEAVAAAADAARTAAAHGRRNQRAFALGNQAESLHALGRWDEAAEVVEEARQLAVWPHTRASQEVHAGELALDRGDLAAVEAARRTAAEQYARQRRPEPQSELPLRRFALALAAGRGDWRAARAETTRVLDEGLPVGTHPYVWPLLHTAVRAEADLLGLPDAEDGRAELLARLRVAARRLPHPAPVWTAWSLLVAAELDRAEGRSDPRRWADAVAALAPLERPFQLAQARQRLAEALLDDGGDRAEAARMLRAAHGTARRLGARALLEETAQLAARARIAVDGDPPRGEEQDPAPGDPADSFGLTARERDVLGLVAAGRSNRQIAERLFISPKTASVHVSRILAKLGVAGRGEAAAMAHRLRLVGPEPEPEASERR</sequence>
<evidence type="ECO:0000256" key="3">
    <source>
        <dbReference type="SAM" id="MobiDB-lite"/>
    </source>
</evidence>
<keyword evidence="2" id="KW-0067">ATP-binding</keyword>
<evidence type="ECO:0000313" key="5">
    <source>
        <dbReference type="EMBL" id="MDT0378676.1"/>
    </source>
</evidence>
<dbReference type="PROSITE" id="PS50043">
    <property type="entry name" value="HTH_LUXR_2"/>
    <property type="match status" value="1"/>
</dbReference>
<gene>
    <name evidence="5" type="ORF">RM572_07770</name>
</gene>
<accession>A0ABU2NNW8</accession>
<dbReference type="SUPFAM" id="SSF46894">
    <property type="entry name" value="C-terminal effector domain of the bipartite response regulators"/>
    <property type="match status" value="1"/>
</dbReference>
<dbReference type="SUPFAM" id="SSF48452">
    <property type="entry name" value="TPR-like"/>
    <property type="match status" value="1"/>
</dbReference>